<gene>
    <name evidence="1" type="ORF">SDC9_194956</name>
</gene>
<reference evidence="1" key="1">
    <citation type="submission" date="2019-08" db="EMBL/GenBank/DDBJ databases">
        <authorList>
            <person name="Kucharzyk K."/>
            <person name="Murdoch R.W."/>
            <person name="Higgins S."/>
            <person name="Loffler F."/>
        </authorList>
    </citation>
    <scope>NUCLEOTIDE SEQUENCE</scope>
</reference>
<proteinExistence type="predicted"/>
<dbReference type="EMBL" id="VSSQ01108782">
    <property type="protein sequence ID" value="MPN47354.1"/>
    <property type="molecule type" value="Genomic_DNA"/>
</dbReference>
<evidence type="ECO:0000313" key="1">
    <source>
        <dbReference type="EMBL" id="MPN47354.1"/>
    </source>
</evidence>
<name>A0A645IGC4_9ZZZZ</name>
<sequence>MKRIFKLTKVTYSADSIHQIHEPLGVDESSVKRKGKIKHLFKIYDFENFINRFWFYPRSHKVSGKSSHGCGVILLRKKAFFHQRLQKSHRFEYISGSPCYGQTIALCER</sequence>
<comment type="caution">
    <text evidence="1">The sequence shown here is derived from an EMBL/GenBank/DDBJ whole genome shotgun (WGS) entry which is preliminary data.</text>
</comment>
<dbReference type="AlphaFoldDB" id="A0A645IGC4"/>
<protein>
    <submittedName>
        <fullName evidence="1">Uncharacterized protein</fullName>
    </submittedName>
</protein>
<accession>A0A645IGC4</accession>
<organism evidence="1">
    <name type="scientific">bioreactor metagenome</name>
    <dbReference type="NCBI Taxonomy" id="1076179"/>
    <lineage>
        <taxon>unclassified sequences</taxon>
        <taxon>metagenomes</taxon>
        <taxon>ecological metagenomes</taxon>
    </lineage>
</organism>